<keyword evidence="2" id="KW-1185">Reference proteome</keyword>
<proteinExistence type="predicted"/>
<dbReference type="KEGG" id="lto:RGQ30_22160"/>
<protein>
    <submittedName>
        <fullName evidence="1">Uncharacterized protein</fullName>
    </submittedName>
</protein>
<dbReference type="RefSeq" id="WP_130555835.1">
    <property type="nucleotide sequence ID" value="NZ_AP028947.1"/>
</dbReference>
<sequence>MVKRTRRSVPETLTLEQVIYILEKVDFEEAVLVGGQAVLLYAQTYKLGNNIELGVSGDIDLIAKATVASKLAALIKNSQLTIATLDSNTFNTAVLAVDLNDQLFLQVDFLSAIAGLDTHKVESRTEKIRIGDDFKCRVINPLDLLTSKLHNLANIPSKRDEQGRNQAKLSIDIAHHYLKSIVAHSEVLGLKAVEAHFSNCCTEAYVVADVEYGLDAFALIEKLGIVHESFNSERFPQMHAFYLKQKSKRIALLKRREALANRPQKPA</sequence>
<evidence type="ECO:0000313" key="1">
    <source>
        <dbReference type="EMBL" id="BET26715.1"/>
    </source>
</evidence>
<dbReference type="AlphaFoldDB" id="A0AA86J8U0"/>
<organism evidence="1 2">
    <name type="scientific">Limnobacter thiooxidans</name>
    <dbReference type="NCBI Taxonomy" id="131080"/>
    <lineage>
        <taxon>Bacteria</taxon>
        <taxon>Pseudomonadati</taxon>
        <taxon>Pseudomonadota</taxon>
        <taxon>Betaproteobacteria</taxon>
        <taxon>Burkholderiales</taxon>
        <taxon>Burkholderiaceae</taxon>
        <taxon>Limnobacter</taxon>
    </lineage>
</organism>
<dbReference type="Proteomes" id="UP001329151">
    <property type="component" value="Chromosome"/>
</dbReference>
<evidence type="ECO:0000313" key="2">
    <source>
        <dbReference type="Proteomes" id="UP001329151"/>
    </source>
</evidence>
<gene>
    <name evidence="1" type="ORF">RGQ30_22160</name>
</gene>
<accession>A0AA86J8U0</accession>
<dbReference type="EMBL" id="AP028947">
    <property type="protein sequence ID" value="BET26715.1"/>
    <property type="molecule type" value="Genomic_DNA"/>
</dbReference>
<reference evidence="1 2" key="1">
    <citation type="submission" date="2023-10" db="EMBL/GenBank/DDBJ databases">
        <title>Complete Genome Sequence of Limnobacter thiooxidans CS-K2T, Isolated from freshwater lake sediments in Bavaria, Germany.</title>
        <authorList>
            <person name="Naruki M."/>
            <person name="Watanabe A."/>
            <person name="Warashina T."/>
            <person name="Morita T."/>
            <person name="Arakawa K."/>
        </authorList>
    </citation>
    <scope>NUCLEOTIDE SEQUENCE [LARGE SCALE GENOMIC DNA]</scope>
    <source>
        <strain evidence="1 2">CS-K2</strain>
    </source>
</reference>
<name>A0AA86J8U0_9BURK</name>